<reference evidence="2 3" key="1">
    <citation type="submission" date="2021-08" db="EMBL/GenBank/DDBJ databases">
        <title>Draft Genome Sequence of Phanerochaete sordida strain YK-624.</title>
        <authorList>
            <person name="Mori T."/>
            <person name="Dohra H."/>
            <person name="Suzuki T."/>
            <person name="Kawagishi H."/>
            <person name="Hirai H."/>
        </authorList>
    </citation>
    <scope>NUCLEOTIDE SEQUENCE [LARGE SCALE GENOMIC DNA]</scope>
    <source>
        <strain evidence="2 3">YK-624</strain>
    </source>
</reference>
<dbReference type="Proteomes" id="UP000703269">
    <property type="component" value="Unassembled WGS sequence"/>
</dbReference>
<evidence type="ECO:0000313" key="3">
    <source>
        <dbReference type="Proteomes" id="UP000703269"/>
    </source>
</evidence>
<dbReference type="PANTHER" id="PTHR43162:SF1">
    <property type="entry name" value="PRESTALK A DIFFERENTIATION PROTEIN A"/>
    <property type="match status" value="1"/>
</dbReference>
<feature type="domain" description="NmrA-like" evidence="1">
    <location>
        <begin position="16"/>
        <end position="270"/>
    </location>
</feature>
<dbReference type="OrthoDB" id="10254221at2759"/>
<dbReference type="AlphaFoldDB" id="A0A9P3GCZ4"/>
<dbReference type="PANTHER" id="PTHR43162">
    <property type="match status" value="1"/>
</dbReference>
<dbReference type="SUPFAM" id="SSF51735">
    <property type="entry name" value="NAD(P)-binding Rossmann-fold domains"/>
    <property type="match status" value="1"/>
</dbReference>
<organism evidence="2 3">
    <name type="scientific">Phanerochaete sordida</name>
    <dbReference type="NCBI Taxonomy" id="48140"/>
    <lineage>
        <taxon>Eukaryota</taxon>
        <taxon>Fungi</taxon>
        <taxon>Dikarya</taxon>
        <taxon>Basidiomycota</taxon>
        <taxon>Agaricomycotina</taxon>
        <taxon>Agaricomycetes</taxon>
        <taxon>Polyporales</taxon>
        <taxon>Phanerochaetaceae</taxon>
        <taxon>Phanerochaete</taxon>
    </lineage>
</organism>
<name>A0A9P3GCZ4_9APHY</name>
<keyword evidence="3" id="KW-1185">Reference proteome</keyword>
<protein>
    <submittedName>
        <fullName evidence="2">NAD(P)-binding protein</fullName>
    </submittedName>
</protein>
<comment type="caution">
    <text evidence="2">The sequence shown here is derived from an EMBL/GenBank/DDBJ whole genome shotgun (WGS) entry which is preliminary data.</text>
</comment>
<dbReference type="InterPro" id="IPR051604">
    <property type="entry name" value="Ergot_Alk_Oxidoreductase"/>
</dbReference>
<evidence type="ECO:0000313" key="2">
    <source>
        <dbReference type="EMBL" id="GJE91575.1"/>
    </source>
</evidence>
<accession>A0A9P3GCZ4</accession>
<proteinExistence type="predicted"/>
<dbReference type="InterPro" id="IPR008030">
    <property type="entry name" value="NmrA-like"/>
</dbReference>
<sequence>MATTVPPPAVVPKPARKIMVTAAEGLTGRYLIDLLMTEPHRSRYLTLTALCFSIEAAAGFADYPGLNVVVYDPTDRRALRGYMEAWADTCMLIPPARKDKAEITRTLIDAAKAARNVHNLVFLSAAGCDYAEYNRQPRLREFIDLEAAVMAAHPEGPPASSSHSTCIVRAGFYAENILLYSREMNAEGRIPIPIDDIHRFAPVAVADVVAVCAYCLTSVGPQGLAEGVRDEVLTVTGPELVSGRKLAEAASQNLGMKLVFESISEGEAMQILKAADPLVDDSEKEYILEYYSLVRAGRTNYVSNTPMMLFYGHRGIHPGGLFMTYSSLVSKLGL</sequence>
<gene>
    <name evidence="2" type="ORF">PsYK624_077250</name>
</gene>
<dbReference type="Pfam" id="PF05368">
    <property type="entry name" value="NmrA"/>
    <property type="match status" value="1"/>
</dbReference>
<dbReference type="Gene3D" id="3.40.50.720">
    <property type="entry name" value="NAD(P)-binding Rossmann-like Domain"/>
    <property type="match status" value="1"/>
</dbReference>
<dbReference type="EMBL" id="BPQB01000022">
    <property type="protein sequence ID" value="GJE91575.1"/>
    <property type="molecule type" value="Genomic_DNA"/>
</dbReference>
<evidence type="ECO:0000259" key="1">
    <source>
        <dbReference type="Pfam" id="PF05368"/>
    </source>
</evidence>
<dbReference type="InterPro" id="IPR036291">
    <property type="entry name" value="NAD(P)-bd_dom_sf"/>
</dbReference>